<dbReference type="PANTHER" id="PTHR11601">
    <property type="entry name" value="CYSTEINE DESULFURYLASE FAMILY MEMBER"/>
    <property type="match status" value="1"/>
</dbReference>
<keyword evidence="4" id="KW-0808">Transferase</keyword>
<dbReference type="PROSITE" id="PS00595">
    <property type="entry name" value="AA_TRANSFER_CLASS_5"/>
    <property type="match status" value="1"/>
</dbReference>
<keyword evidence="5" id="KW-0479">Metal-binding</keyword>
<dbReference type="PIRSF" id="PIRSF005572">
    <property type="entry name" value="NifS"/>
    <property type="match status" value="1"/>
</dbReference>
<feature type="domain" description="Aminotransferase class V" evidence="11">
    <location>
        <begin position="5"/>
        <end position="364"/>
    </location>
</feature>
<dbReference type="InterPro" id="IPR015421">
    <property type="entry name" value="PyrdxlP-dep_Trfase_major"/>
</dbReference>
<gene>
    <name evidence="12" type="ORF">E2N93_09950</name>
</gene>
<evidence type="ECO:0000256" key="2">
    <source>
        <dbReference type="ARBA" id="ARBA00006490"/>
    </source>
</evidence>
<dbReference type="Gene3D" id="3.40.640.10">
    <property type="entry name" value="Type I PLP-dependent aspartate aminotransferase-like (Major domain)"/>
    <property type="match status" value="1"/>
</dbReference>
<organism evidence="12 13">
    <name type="scientific">Ruminococcus bromii</name>
    <dbReference type="NCBI Taxonomy" id="40518"/>
    <lineage>
        <taxon>Bacteria</taxon>
        <taxon>Bacillati</taxon>
        <taxon>Bacillota</taxon>
        <taxon>Clostridia</taxon>
        <taxon>Eubacteriales</taxon>
        <taxon>Oscillospiraceae</taxon>
        <taxon>Ruminococcus</taxon>
    </lineage>
</organism>
<dbReference type="InterPro" id="IPR015424">
    <property type="entry name" value="PyrdxlP-dep_Trfase"/>
</dbReference>
<comment type="cofactor">
    <cofactor evidence="1 10">
        <name>pyridoxal 5'-phosphate</name>
        <dbReference type="ChEBI" id="CHEBI:597326"/>
    </cofactor>
</comment>
<dbReference type="InterPro" id="IPR016454">
    <property type="entry name" value="Cysteine_dSase"/>
</dbReference>
<dbReference type="Proteomes" id="UP001056693">
    <property type="component" value="Unassembled WGS sequence"/>
</dbReference>
<keyword evidence="7" id="KW-0408">Iron</keyword>
<comment type="caution">
    <text evidence="12">The sequence shown here is derived from an EMBL/GenBank/DDBJ whole genome shotgun (WGS) entry which is preliminary data.</text>
</comment>
<evidence type="ECO:0000313" key="12">
    <source>
        <dbReference type="EMBL" id="MCL3788317.1"/>
    </source>
</evidence>
<proteinExistence type="inferred from homology"/>
<dbReference type="InterPro" id="IPR000192">
    <property type="entry name" value="Aminotrans_V_dom"/>
</dbReference>
<keyword evidence="8" id="KW-0411">Iron-sulfur</keyword>
<evidence type="ECO:0000256" key="9">
    <source>
        <dbReference type="ARBA" id="ARBA00050776"/>
    </source>
</evidence>
<dbReference type="Gene3D" id="1.10.260.50">
    <property type="match status" value="1"/>
</dbReference>
<protein>
    <recommendedName>
        <fullName evidence="3">cysteine desulfurase</fullName>
        <ecNumber evidence="3">2.8.1.7</ecNumber>
    </recommendedName>
</protein>
<evidence type="ECO:0000256" key="1">
    <source>
        <dbReference type="ARBA" id="ARBA00001933"/>
    </source>
</evidence>
<evidence type="ECO:0000313" key="13">
    <source>
        <dbReference type="Proteomes" id="UP001056693"/>
    </source>
</evidence>
<evidence type="ECO:0000256" key="4">
    <source>
        <dbReference type="ARBA" id="ARBA00022679"/>
    </source>
</evidence>
<evidence type="ECO:0000259" key="11">
    <source>
        <dbReference type="Pfam" id="PF00266"/>
    </source>
</evidence>
<dbReference type="Gene3D" id="3.90.1150.10">
    <property type="entry name" value="Aspartate Aminotransferase, domain 1"/>
    <property type="match status" value="1"/>
</dbReference>
<dbReference type="RefSeq" id="WP_249377198.1">
    <property type="nucleotide sequence ID" value="NZ_SNUZ01000013.1"/>
</dbReference>
<dbReference type="EC" id="2.8.1.7" evidence="3"/>
<evidence type="ECO:0000256" key="10">
    <source>
        <dbReference type="RuleBase" id="RU004504"/>
    </source>
</evidence>
<dbReference type="EMBL" id="SNUZ01000013">
    <property type="protein sequence ID" value="MCL3788317.1"/>
    <property type="molecule type" value="Genomic_DNA"/>
</dbReference>
<comment type="catalytic activity">
    <reaction evidence="9">
        <text>(sulfur carrier)-H + L-cysteine = (sulfur carrier)-SH + L-alanine</text>
        <dbReference type="Rhea" id="RHEA:43892"/>
        <dbReference type="Rhea" id="RHEA-COMP:14737"/>
        <dbReference type="Rhea" id="RHEA-COMP:14739"/>
        <dbReference type="ChEBI" id="CHEBI:29917"/>
        <dbReference type="ChEBI" id="CHEBI:35235"/>
        <dbReference type="ChEBI" id="CHEBI:57972"/>
        <dbReference type="ChEBI" id="CHEBI:64428"/>
        <dbReference type="EC" id="2.8.1.7"/>
    </reaction>
</comment>
<dbReference type="SUPFAM" id="SSF53383">
    <property type="entry name" value="PLP-dependent transferases"/>
    <property type="match status" value="1"/>
</dbReference>
<sequence>MSRLIYADNAATTRLDPAAFEAMKPFLVDEYGNTSQPYAFARLPKKALRDARETIASCIGASPEEIFFTSGGTESDNWAIKGSALSNTCKYATVTSAFEHHAVLHPCEALERLGYPVAYMWPSQEGYITAEILKKYITSQTYLTSVMFANNEIGTVQPIKELCDVAHENGSLFHTDAVQAVGHISINVHNLGVDMLSASAHKFNGPKGVGFLYIRNGIEILPYSDGGAQESGLRAGTENIAGIVGMAVALKNNCDALEENVKHVRGLESKLVDMLDNTGIQYTRNGGADRLPGLVSLSFPGIEGEAILHRLDLNGICVSTGSACNSKSTEVSHVLQAIRLEDSYAKGTIRISLGKANTEDEVEAIFNALVKIFRI</sequence>
<reference evidence="12 13" key="1">
    <citation type="submission" date="2019-03" db="EMBL/GenBank/DDBJ databases">
        <authorList>
            <person name="Molinero N."/>
            <person name="Sanchez B."/>
            <person name="Walker A."/>
            <person name="Duncan S."/>
            <person name="Delgado S."/>
            <person name="Margolles A."/>
        </authorList>
    </citation>
    <scope>NUCLEOTIDE SEQUENCE [LARGE SCALE GENOMIC DNA]</scope>
    <source>
        <strain evidence="12 13">IPLA60002</strain>
    </source>
</reference>
<keyword evidence="6" id="KW-0663">Pyridoxal phosphate</keyword>
<keyword evidence="13" id="KW-1185">Reference proteome</keyword>
<evidence type="ECO:0000256" key="7">
    <source>
        <dbReference type="ARBA" id="ARBA00023004"/>
    </source>
</evidence>
<evidence type="ECO:0000256" key="8">
    <source>
        <dbReference type="ARBA" id="ARBA00023014"/>
    </source>
</evidence>
<evidence type="ECO:0000256" key="5">
    <source>
        <dbReference type="ARBA" id="ARBA00022723"/>
    </source>
</evidence>
<evidence type="ECO:0000256" key="3">
    <source>
        <dbReference type="ARBA" id="ARBA00012239"/>
    </source>
</evidence>
<evidence type="ECO:0000256" key="6">
    <source>
        <dbReference type="ARBA" id="ARBA00022898"/>
    </source>
</evidence>
<dbReference type="InterPro" id="IPR015422">
    <property type="entry name" value="PyrdxlP-dep_Trfase_small"/>
</dbReference>
<name>A0ABT0NK93_9FIRM</name>
<comment type="similarity">
    <text evidence="2">Belongs to the class-V pyridoxal-phosphate-dependent aminotransferase family. NifS/IscS subfamily.</text>
</comment>
<dbReference type="PANTHER" id="PTHR11601:SF34">
    <property type="entry name" value="CYSTEINE DESULFURASE"/>
    <property type="match status" value="1"/>
</dbReference>
<accession>A0ABT0NK93</accession>
<dbReference type="InterPro" id="IPR020578">
    <property type="entry name" value="Aminotrans_V_PyrdxlP_BS"/>
</dbReference>
<dbReference type="Pfam" id="PF00266">
    <property type="entry name" value="Aminotran_5"/>
    <property type="match status" value="1"/>
</dbReference>